<dbReference type="EMBL" id="SPDS01000001">
    <property type="protein sequence ID" value="TFH55570.1"/>
    <property type="molecule type" value="Genomic_DNA"/>
</dbReference>
<dbReference type="GO" id="GO:0000701">
    <property type="term" value="F:purine-specific mismatch base pair DNA N-glycosylase activity"/>
    <property type="evidence" value="ECO:0007669"/>
    <property type="project" value="UniProtKB-EC"/>
</dbReference>
<dbReference type="RefSeq" id="WP_134778937.1">
    <property type="nucleotide sequence ID" value="NZ_SPDS01000001.1"/>
</dbReference>
<dbReference type="PROSITE" id="PS00764">
    <property type="entry name" value="ENDONUCLEASE_III_1"/>
    <property type="match status" value="1"/>
</dbReference>
<evidence type="ECO:0000256" key="7">
    <source>
        <dbReference type="ARBA" id="ARBA00022723"/>
    </source>
</evidence>
<keyword evidence="8" id="KW-0227">DNA damage</keyword>
<dbReference type="CDD" id="cd00056">
    <property type="entry name" value="ENDO3c"/>
    <property type="match status" value="1"/>
</dbReference>
<sequence length="302" mass="34014">MQQIHNSINRWYSRNARDLPWRRPGVSGWEVMVSEFMLQQTPVVRVLPVYEEWMRRWPRPQDLAAEPLSEALKAWGRLGYPRRAQRLHAAAVEITTEYNGEVPRTEAELLSLPGIGDYTAAAIACFAFGERTVVVDTNIRRVHARLFGGMALPEPTPRASEFARAREVQPEEHQIANMWNISVMELGALVCTARSPKCEQCPVFEQCAWIAAGQPAPLYTPKGQSWKGTDRQVRGAIMAILREHEQAVPERSFLNDLAQESHAKYLVLEKLGSPLEQRERALAGLLKDGLAVADEDGIRLPS</sequence>
<evidence type="ECO:0000256" key="9">
    <source>
        <dbReference type="ARBA" id="ARBA00022801"/>
    </source>
</evidence>
<dbReference type="GO" id="GO:0006298">
    <property type="term" value="P:mismatch repair"/>
    <property type="evidence" value="ECO:0007669"/>
    <property type="project" value="TreeGrafter"/>
</dbReference>
<dbReference type="GO" id="GO:0035485">
    <property type="term" value="F:adenine/guanine mispair binding"/>
    <property type="evidence" value="ECO:0007669"/>
    <property type="project" value="TreeGrafter"/>
</dbReference>
<dbReference type="InterPro" id="IPR003651">
    <property type="entry name" value="Endonuclease3_FeS-loop_motif"/>
</dbReference>
<keyword evidence="9" id="KW-0378">Hydrolase</keyword>
<organism evidence="15 16">
    <name type="scientific">Glutamicibacter arilaitensis</name>
    <dbReference type="NCBI Taxonomy" id="256701"/>
    <lineage>
        <taxon>Bacteria</taxon>
        <taxon>Bacillati</taxon>
        <taxon>Actinomycetota</taxon>
        <taxon>Actinomycetes</taxon>
        <taxon>Micrococcales</taxon>
        <taxon>Micrococcaceae</taxon>
        <taxon>Glutamicibacter</taxon>
    </lineage>
</organism>
<dbReference type="InterPro" id="IPR003265">
    <property type="entry name" value="HhH-GPD_domain"/>
</dbReference>
<comment type="cofactor">
    <cofactor evidence="2">
        <name>[4Fe-4S] cluster</name>
        <dbReference type="ChEBI" id="CHEBI:49883"/>
    </cofactor>
</comment>
<dbReference type="EC" id="3.2.2.31" evidence="4"/>
<dbReference type="Pfam" id="PF00633">
    <property type="entry name" value="HHH"/>
    <property type="match status" value="1"/>
</dbReference>
<dbReference type="PANTHER" id="PTHR42944:SF1">
    <property type="entry name" value="ADENINE DNA GLYCOSYLASE"/>
    <property type="match status" value="1"/>
</dbReference>
<dbReference type="SMART" id="SM00478">
    <property type="entry name" value="ENDO3c"/>
    <property type="match status" value="1"/>
</dbReference>
<dbReference type="PROSITE" id="PS01155">
    <property type="entry name" value="ENDONUCLEASE_III_2"/>
    <property type="match status" value="1"/>
</dbReference>
<dbReference type="Pfam" id="PF10576">
    <property type="entry name" value="EndIII_4Fe-2S"/>
    <property type="match status" value="1"/>
</dbReference>
<keyword evidence="7" id="KW-0479">Metal-binding</keyword>
<dbReference type="InterPro" id="IPR000445">
    <property type="entry name" value="HhH_motif"/>
</dbReference>
<evidence type="ECO:0000256" key="4">
    <source>
        <dbReference type="ARBA" id="ARBA00012045"/>
    </source>
</evidence>
<dbReference type="FunFam" id="1.10.340.30:FF:000003">
    <property type="entry name" value="A/G-specific adenine glycosylase"/>
    <property type="match status" value="1"/>
</dbReference>
<reference evidence="15 16" key="1">
    <citation type="submission" date="2019-03" db="EMBL/GenBank/DDBJ databases">
        <title>Glutamicibacter sp. LJH19 genome.</title>
        <authorList>
            <person name="Sinai Borker S."/>
            <person name="Kumar R."/>
        </authorList>
    </citation>
    <scope>NUCLEOTIDE SEQUENCE [LARGE SCALE GENOMIC DNA]</scope>
    <source>
        <strain evidence="15 16">LJH19</strain>
    </source>
</reference>
<keyword evidence="11" id="KW-0411">Iron-sulfur</keyword>
<keyword evidence="10" id="KW-0408">Iron</keyword>
<protein>
    <recommendedName>
        <fullName evidence="5">Adenine DNA glycosylase</fullName>
        <ecNumber evidence="4">3.2.2.31</ecNumber>
    </recommendedName>
</protein>
<keyword evidence="12" id="KW-0234">DNA repair</keyword>
<accession>A0A4Y8TTS9</accession>
<evidence type="ECO:0000256" key="10">
    <source>
        <dbReference type="ARBA" id="ARBA00023004"/>
    </source>
</evidence>
<dbReference type="Proteomes" id="UP000297638">
    <property type="component" value="Unassembled WGS sequence"/>
</dbReference>
<evidence type="ECO:0000313" key="15">
    <source>
        <dbReference type="EMBL" id="TFH55570.1"/>
    </source>
</evidence>
<dbReference type="PANTHER" id="PTHR42944">
    <property type="entry name" value="ADENINE DNA GLYCOSYLASE"/>
    <property type="match status" value="1"/>
</dbReference>
<proteinExistence type="inferred from homology"/>
<evidence type="ECO:0000256" key="13">
    <source>
        <dbReference type="ARBA" id="ARBA00023295"/>
    </source>
</evidence>
<dbReference type="GO" id="GO:0006284">
    <property type="term" value="P:base-excision repair"/>
    <property type="evidence" value="ECO:0007669"/>
    <property type="project" value="InterPro"/>
</dbReference>
<evidence type="ECO:0000256" key="2">
    <source>
        <dbReference type="ARBA" id="ARBA00001966"/>
    </source>
</evidence>
<name>A0A4Y8TTS9_9MICC</name>
<dbReference type="Gene3D" id="1.10.1670.10">
    <property type="entry name" value="Helix-hairpin-Helix base-excision DNA repair enzymes (C-terminal)"/>
    <property type="match status" value="1"/>
</dbReference>
<dbReference type="InterPro" id="IPR044298">
    <property type="entry name" value="MIG/MutY"/>
</dbReference>
<comment type="caution">
    <text evidence="15">The sequence shown here is derived from an EMBL/GenBank/DDBJ whole genome shotgun (WGS) entry which is preliminary data.</text>
</comment>
<evidence type="ECO:0000256" key="8">
    <source>
        <dbReference type="ARBA" id="ARBA00022763"/>
    </source>
</evidence>
<evidence type="ECO:0000256" key="11">
    <source>
        <dbReference type="ARBA" id="ARBA00023014"/>
    </source>
</evidence>
<dbReference type="InterPro" id="IPR023170">
    <property type="entry name" value="HhH_base_excis_C"/>
</dbReference>
<comment type="catalytic activity">
    <reaction evidence="1">
        <text>Hydrolyzes free adenine bases from 7,8-dihydro-8-oxoguanine:adenine mismatched double-stranded DNA, leaving an apurinic site.</text>
        <dbReference type="EC" id="3.2.2.31"/>
    </reaction>
</comment>
<dbReference type="GO" id="GO:0051539">
    <property type="term" value="F:4 iron, 4 sulfur cluster binding"/>
    <property type="evidence" value="ECO:0007669"/>
    <property type="project" value="UniProtKB-KW"/>
</dbReference>
<comment type="similarity">
    <text evidence="3">Belongs to the Nth/MutY family.</text>
</comment>
<evidence type="ECO:0000313" key="16">
    <source>
        <dbReference type="Proteomes" id="UP000297638"/>
    </source>
</evidence>
<dbReference type="GO" id="GO:0034039">
    <property type="term" value="F:8-oxo-7,8-dihydroguanine DNA N-glycosylase activity"/>
    <property type="evidence" value="ECO:0007669"/>
    <property type="project" value="TreeGrafter"/>
</dbReference>
<dbReference type="InterPro" id="IPR004035">
    <property type="entry name" value="Endouclease-III_FeS-bd_BS"/>
</dbReference>
<dbReference type="SMART" id="SM00525">
    <property type="entry name" value="FES"/>
    <property type="match status" value="1"/>
</dbReference>
<dbReference type="InterPro" id="IPR004036">
    <property type="entry name" value="Endonuclease-III-like_CS2"/>
</dbReference>
<dbReference type="GO" id="GO:0046872">
    <property type="term" value="F:metal ion binding"/>
    <property type="evidence" value="ECO:0007669"/>
    <property type="project" value="UniProtKB-KW"/>
</dbReference>
<evidence type="ECO:0000256" key="1">
    <source>
        <dbReference type="ARBA" id="ARBA00000843"/>
    </source>
</evidence>
<dbReference type="Gene3D" id="1.10.340.30">
    <property type="entry name" value="Hypothetical protein, domain 2"/>
    <property type="match status" value="1"/>
</dbReference>
<keyword evidence="6" id="KW-0004">4Fe-4S</keyword>
<dbReference type="GO" id="GO:0032357">
    <property type="term" value="F:oxidized purine DNA binding"/>
    <property type="evidence" value="ECO:0007669"/>
    <property type="project" value="TreeGrafter"/>
</dbReference>
<evidence type="ECO:0000256" key="6">
    <source>
        <dbReference type="ARBA" id="ARBA00022485"/>
    </source>
</evidence>
<gene>
    <name evidence="15" type="ORF">EXY26_00270</name>
</gene>
<dbReference type="Pfam" id="PF00730">
    <property type="entry name" value="HhH-GPD"/>
    <property type="match status" value="1"/>
</dbReference>
<evidence type="ECO:0000256" key="3">
    <source>
        <dbReference type="ARBA" id="ARBA00008343"/>
    </source>
</evidence>
<dbReference type="AlphaFoldDB" id="A0A4Y8TTS9"/>
<evidence type="ECO:0000256" key="12">
    <source>
        <dbReference type="ARBA" id="ARBA00023204"/>
    </source>
</evidence>
<evidence type="ECO:0000256" key="5">
    <source>
        <dbReference type="ARBA" id="ARBA00022023"/>
    </source>
</evidence>
<dbReference type="SUPFAM" id="SSF48150">
    <property type="entry name" value="DNA-glycosylase"/>
    <property type="match status" value="1"/>
</dbReference>
<evidence type="ECO:0000259" key="14">
    <source>
        <dbReference type="SMART" id="SM00478"/>
    </source>
</evidence>
<dbReference type="InterPro" id="IPR011257">
    <property type="entry name" value="DNA_glycosylase"/>
</dbReference>
<feature type="domain" description="HhH-GPD" evidence="14">
    <location>
        <begin position="37"/>
        <end position="189"/>
    </location>
</feature>
<keyword evidence="13" id="KW-0326">Glycosidase</keyword>